<feature type="chain" id="PRO_5028354820" evidence="2">
    <location>
        <begin position="20"/>
        <end position="417"/>
    </location>
</feature>
<name>A0A6P4EIJ5_DRORH</name>
<feature type="region of interest" description="Disordered" evidence="1">
    <location>
        <begin position="117"/>
        <end position="175"/>
    </location>
</feature>
<gene>
    <name evidence="3" type="primary">LOC108043723</name>
</gene>
<dbReference type="InterPro" id="IPR021454">
    <property type="entry name" value="DUF3105"/>
</dbReference>
<sequence>MFLWHYLSLLCLGFAANEAKSIKKSHVSLLEPTFDLDERLGKMGMSPPDISNDVQRVQVPSSDAPGKDDWKGKWFPHAPGDPEDKKQSVEKTTTEAVTLLDSTTKDSWQGKWFPQAPGEPHLIKMSPQDRNKSDESTLKGKVIPATTEKPHVIRKKPLDGKNTEETEEKSTTEDVKIQDNWQGKWFPQGPNEPHKYKPFICDDGKSNLAVDFDPNDIRDSLNYLCISSNRSVYQPNLTREAILTEHFLPSAYLPPAKCLSENISYSHLPVTNGPYRPLPAEYGSYSYLPPQRYLRNLAEGAIVMLYHPCAFPSQVKQLQDILGGCLYRHLISPSQALNPERPLALLAWSRSLEMSVVDQRLAVDFIQKHAKQGPLAPEELSRVVEKRETYKEGLLTEAHLVTTADDYELCGYLREGM</sequence>
<feature type="signal peptide" evidence="2">
    <location>
        <begin position="1"/>
        <end position="19"/>
    </location>
</feature>
<dbReference type="Pfam" id="PF11303">
    <property type="entry name" value="DUF3105"/>
    <property type="match status" value="1"/>
</dbReference>
<feature type="compositionally biased region" description="Basic and acidic residues" evidence="1">
    <location>
        <begin position="148"/>
        <end position="175"/>
    </location>
</feature>
<dbReference type="GO" id="GO:0005737">
    <property type="term" value="C:cytoplasm"/>
    <property type="evidence" value="ECO:0007669"/>
    <property type="project" value="TreeGrafter"/>
</dbReference>
<dbReference type="RefSeq" id="XP_016978022.1">
    <property type="nucleotide sequence ID" value="XM_017122533.1"/>
</dbReference>
<dbReference type="RefSeq" id="XP_016978022.2">
    <property type="nucleotide sequence ID" value="XM_017122533.2"/>
</dbReference>
<dbReference type="AlphaFoldDB" id="A0A6P4EIJ5"/>
<feature type="compositionally biased region" description="Basic and acidic residues" evidence="1">
    <location>
        <begin position="127"/>
        <end position="138"/>
    </location>
</feature>
<feature type="compositionally biased region" description="Basic and acidic residues" evidence="1">
    <location>
        <begin position="80"/>
        <end position="92"/>
    </location>
</feature>
<keyword evidence="2" id="KW-0732">Signal</keyword>
<protein>
    <submittedName>
        <fullName evidence="3">Uncharacterized protein LOC108043723</fullName>
    </submittedName>
</protein>
<dbReference type="OrthoDB" id="5960270at2759"/>
<proteinExistence type="predicted"/>
<feature type="region of interest" description="Disordered" evidence="1">
    <location>
        <begin position="59"/>
        <end position="92"/>
    </location>
</feature>
<dbReference type="PANTHER" id="PTHR34179:SF1">
    <property type="entry name" value="TUMOR PROTEIN P53-INDUCIBLE PROTEIN 13"/>
    <property type="match status" value="1"/>
</dbReference>
<dbReference type="PANTHER" id="PTHR34179">
    <property type="entry name" value="TUMOR PROTEIN P53-INDUCIBLE PROTEIN 13"/>
    <property type="match status" value="1"/>
</dbReference>
<evidence type="ECO:0000256" key="2">
    <source>
        <dbReference type="SAM" id="SignalP"/>
    </source>
</evidence>
<evidence type="ECO:0000313" key="3">
    <source>
        <dbReference type="RefSeq" id="XP_016978022.1"/>
    </source>
</evidence>
<accession>A0A6P4EIJ5</accession>
<organism evidence="3">
    <name type="scientific">Drosophila rhopaloa</name>
    <name type="common">Fruit fly</name>
    <dbReference type="NCBI Taxonomy" id="1041015"/>
    <lineage>
        <taxon>Eukaryota</taxon>
        <taxon>Metazoa</taxon>
        <taxon>Ecdysozoa</taxon>
        <taxon>Arthropoda</taxon>
        <taxon>Hexapoda</taxon>
        <taxon>Insecta</taxon>
        <taxon>Pterygota</taxon>
        <taxon>Neoptera</taxon>
        <taxon>Endopterygota</taxon>
        <taxon>Diptera</taxon>
        <taxon>Brachycera</taxon>
        <taxon>Muscomorpha</taxon>
        <taxon>Ephydroidea</taxon>
        <taxon>Drosophilidae</taxon>
        <taxon>Drosophila</taxon>
        <taxon>Sophophora</taxon>
    </lineage>
</organism>
<dbReference type="GeneID" id="108043723"/>
<reference evidence="3" key="1">
    <citation type="submission" date="2025-08" db="UniProtKB">
        <authorList>
            <consortium name="RefSeq"/>
        </authorList>
    </citation>
    <scope>IDENTIFICATION</scope>
</reference>
<evidence type="ECO:0000256" key="1">
    <source>
        <dbReference type="SAM" id="MobiDB-lite"/>
    </source>
</evidence>